<evidence type="ECO:0000313" key="2">
    <source>
        <dbReference type="Proteomes" id="UP000241434"/>
    </source>
</evidence>
<dbReference type="InterPro" id="IPR017850">
    <property type="entry name" value="Alkaline_phosphatase_core_sf"/>
</dbReference>
<dbReference type="PANTHER" id="PTHR10151:SF120">
    <property type="entry name" value="BIS(5'-ADENOSYL)-TRIPHOSPHATASE"/>
    <property type="match status" value="1"/>
</dbReference>
<dbReference type="AlphaFoldDB" id="A0A2P7Q2W1"/>
<sequence length="434" mass="50115">MGKKYLHILSYDGLSKVDIDKLKRLTNFKKYLKEASGCLNVSSVYPSLTYCAHTSITTGVYPSKHKIVSNTKLEPYRKSPDWYWYDRDIKAETFQSLAKKSGYDILSIFWPVTAASRDIKYNMPEIFANRWWKKQTFVSLFNGNPYFQFLLNSKFGKLRKGLKEPELDNFSHQSFLYSLEHFRADINMIHYIDLDSQRHEFGFNSKEADAALMRLDIRLGEIVEKLKEMNIYEDSVIVILGDHSSKDGHSNIYLNNLFYKANLLEKNKDGTVKKFKVICKSLDGSAYIYSKKKSKDKEIMELLLPLLKNKIIEKIYRGEEAERLGADPNCRFMLEASEGYFFVDGVADELIVSVDEINSNRSIGQKKAHVNNHGYNSSLKEDYKTVFLISGKGIKKNISINEMSLIDEGPTFAKIMGFEMKNCDGRVIEEFLEE</sequence>
<dbReference type="OrthoDB" id="9779418at2"/>
<dbReference type="CDD" id="cd16018">
    <property type="entry name" value="Enpp"/>
    <property type="match status" value="1"/>
</dbReference>
<dbReference type="Gene3D" id="3.40.720.10">
    <property type="entry name" value="Alkaline Phosphatase, subunit A"/>
    <property type="match status" value="1"/>
</dbReference>
<proteinExistence type="predicted"/>
<accession>A0A2P7Q2W1</accession>
<dbReference type="SUPFAM" id="SSF53649">
    <property type="entry name" value="Alkaline phosphatase-like"/>
    <property type="match status" value="1"/>
</dbReference>
<protein>
    <submittedName>
        <fullName evidence="1">Phosphodiesterase</fullName>
    </submittedName>
</protein>
<dbReference type="Proteomes" id="UP000241434">
    <property type="component" value="Unassembled WGS sequence"/>
</dbReference>
<evidence type="ECO:0000313" key="1">
    <source>
        <dbReference type="EMBL" id="PSJ32296.1"/>
    </source>
</evidence>
<dbReference type="PANTHER" id="PTHR10151">
    <property type="entry name" value="ECTONUCLEOTIDE PYROPHOSPHATASE/PHOSPHODIESTERASE"/>
    <property type="match status" value="1"/>
</dbReference>
<gene>
    <name evidence="1" type="ORF">UF10_00590</name>
</gene>
<name>A0A2P7Q2W1_9FIRM</name>
<comment type="caution">
    <text evidence="1">The sequence shown here is derived from an EMBL/GenBank/DDBJ whole genome shotgun (WGS) entry which is preliminary data.</text>
</comment>
<dbReference type="EMBL" id="JYGE01000001">
    <property type="protein sequence ID" value="PSJ32296.1"/>
    <property type="molecule type" value="Genomic_DNA"/>
</dbReference>
<reference evidence="1" key="1">
    <citation type="thesis" date="2015" institute="Rutgers" country="The State University of New Jersey, 14 College Farm Rd., New Brunswick, NJ, USA">
        <title>Ammonia toxicity in bacteria and its implications for treatment of and resource recovery from highly nitrogenous organic wastes.</title>
        <authorList>
            <person name="Luther A.K."/>
        </authorList>
    </citation>
    <scope>NUCLEOTIDE SEQUENCE</scope>
    <source>
        <strain evidence="1">RT-10B</strain>
    </source>
</reference>
<dbReference type="Pfam" id="PF01663">
    <property type="entry name" value="Phosphodiest"/>
    <property type="match status" value="1"/>
</dbReference>
<dbReference type="RefSeq" id="WP_106775914.1">
    <property type="nucleotide sequence ID" value="NZ_JYGE01000001.1"/>
</dbReference>
<organism evidence="1 2">
    <name type="scientific">Peptostreptococcus russellii</name>
    <dbReference type="NCBI Taxonomy" id="215200"/>
    <lineage>
        <taxon>Bacteria</taxon>
        <taxon>Bacillati</taxon>
        <taxon>Bacillota</taxon>
        <taxon>Clostridia</taxon>
        <taxon>Peptostreptococcales</taxon>
        <taxon>Peptostreptococcaceae</taxon>
        <taxon>Peptostreptococcus</taxon>
    </lineage>
</organism>
<dbReference type="GO" id="GO:0016787">
    <property type="term" value="F:hydrolase activity"/>
    <property type="evidence" value="ECO:0007669"/>
    <property type="project" value="UniProtKB-ARBA"/>
</dbReference>
<keyword evidence="2" id="KW-1185">Reference proteome</keyword>
<dbReference type="InterPro" id="IPR002591">
    <property type="entry name" value="Phosphodiest/P_Trfase"/>
</dbReference>